<dbReference type="GeneID" id="70184661"/>
<reference evidence="3" key="1">
    <citation type="journal article" date="2021" name="Nat. Commun.">
        <title>Genetic determinants of endophytism in the Arabidopsis root mycobiome.</title>
        <authorList>
            <person name="Mesny F."/>
            <person name="Miyauchi S."/>
            <person name="Thiergart T."/>
            <person name="Pickel B."/>
            <person name="Atanasova L."/>
            <person name="Karlsson M."/>
            <person name="Huettel B."/>
            <person name="Barry K.W."/>
            <person name="Haridas S."/>
            <person name="Chen C."/>
            <person name="Bauer D."/>
            <person name="Andreopoulos W."/>
            <person name="Pangilinan J."/>
            <person name="LaButti K."/>
            <person name="Riley R."/>
            <person name="Lipzen A."/>
            <person name="Clum A."/>
            <person name="Drula E."/>
            <person name="Henrissat B."/>
            <person name="Kohler A."/>
            <person name="Grigoriev I.V."/>
            <person name="Martin F.M."/>
            <person name="Hacquard S."/>
        </authorList>
    </citation>
    <scope>NUCLEOTIDE SEQUENCE</scope>
    <source>
        <strain evidence="3">MPI-CAGE-CH-0230</strain>
    </source>
</reference>
<dbReference type="AlphaFoldDB" id="A0A9P8Y1E7"/>
<accession>A0A9P8Y1E7</accession>
<feature type="transmembrane region" description="Helical" evidence="2">
    <location>
        <begin position="226"/>
        <end position="249"/>
    </location>
</feature>
<gene>
    <name evidence="3" type="ORF">B0I36DRAFT_332457</name>
</gene>
<feature type="transmembrane region" description="Helical" evidence="2">
    <location>
        <begin position="345"/>
        <end position="364"/>
    </location>
</feature>
<keyword evidence="2" id="KW-0472">Membrane</keyword>
<sequence length="461" mass="49021">MPEQQGTEQRQPRSRVLTRRALGAVAVCCTILTTLSLLATLSAGGMEIDGDCMDSPGPSSGGGGGGCLLFQSLAPLHFSGILPIADDINNNSTTTNISTPSTDGRPRYQVTMYFFQNAFSFHWPAAPTWDTAAGIIHNVDRGLYPSSPALRLPSDLAAVARRMRLPHADYECLEDHHFGGGGRQIRAATDGEAGEAAAAACANPFLEMWRVLSRPEAQREGGAGGVFHAMVSSILFLFAGLVIVTLPLYEWIMRMGLPGLFAWKEQVEEEERIRLRGNRQPTSARPAGGDGGEAEEEDDEDQDAAGRECTCPPPMRKMGLCLCYRLRTGLAKAGSPAGVRDTARASMLSVAGILYALGAVALFVEARLIKTYVDAVDEEMAAQGGGGMQAGYGAGFFVSSALTLACIAVAVACLAIRARMERQTGRIRLEDYETVPGVEPEDDIDGTDSAADAVASNEGER</sequence>
<feature type="region of interest" description="Disordered" evidence="1">
    <location>
        <begin position="433"/>
        <end position="461"/>
    </location>
</feature>
<evidence type="ECO:0000256" key="2">
    <source>
        <dbReference type="SAM" id="Phobius"/>
    </source>
</evidence>
<dbReference type="RefSeq" id="XP_046008604.1">
    <property type="nucleotide sequence ID" value="XM_046155115.1"/>
</dbReference>
<evidence type="ECO:0000313" key="3">
    <source>
        <dbReference type="EMBL" id="KAH7025056.1"/>
    </source>
</evidence>
<dbReference type="EMBL" id="JAGTJQ010000009">
    <property type="protein sequence ID" value="KAH7025056.1"/>
    <property type="molecule type" value="Genomic_DNA"/>
</dbReference>
<feature type="compositionally biased region" description="Acidic residues" evidence="1">
    <location>
        <begin position="292"/>
        <end position="303"/>
    </location>
</feature>
<keyword evidence="4" id="KW-1185">Reference proteome</keyword>
<feature type="transmembrane region" description="Helical" evidence="2">
    <location>
        <begin position="21"/>
        <end position="43"/>
    </location>
</feature>
<feature type="transmembrane region" description="Helical" evidence="2">
    <location>
        <begin position="394"/>
        <end position="416"/>
    </location>
</feature>
<organism evidence="3 4">
    <name type="scientific">Microdochium trichocladiopsis</name>
    <dbReference type="NCBI Taxonomy" id="1682393"/>
    <lineage>
        <taxon>Eukaryota</taxon>
        <taxon>Fungi</taxon>
        <taxon>Dikarya</taxon>
        <taxon>Ascomycota</taxon>
        <taxon>Pezizomycotina</taxon>
        <taxon>Sordariomycetes</taxon>
        <taxon>Xylariomycetidae</taxon>
        <taxon>Xylariales</taxon>
        <taxon>Microdochiaceae</taxon>
        <taxon>Microdochium</taxon>
    </lineage>
</organism>
<protein>
    <submittedName>
        <fullName evidence="3">Uncharacterized protein</fullName>
    </submittedName>
</protein>
<proteinExistence type="predicted"/>
<name>A0A9P8Y1E7_9PEZI</name>
<comment type="caution">
    <text evidence="3">The sequence shown here is derived from an EMBL/GenBank/DDBJ whole genome shotgun (WGS) entry which is preliminary data.</text>
</comment>
<keyword evidence="2" id="KW-0812">Transmembrane</keyword>
<keyword evidence="2" id="KW-1133">Transmembrane helix</keyword>
<evidence type="ECO:0000256" key="1">
    <source>
        <dbReference type="SAM" id="MobiDB-lite"/>
    </source>
</evidence>
<dbReference type="OrthoDB" id="5142214at2759"/>
<feature type="region of interest" description="Disordered" evidence="1">
    <location>
        <begin position="273"/>
        <end position="309"/>
    </location>
</feature>
<evidence type="ECO:0000313" key="4">
    <source>
        <dbReference type="Proteomes" id="UP000756346"/>
    </source>
</evidence>
<dbReference type="Proteomes" id="UP000756346">
    <property type="component" value="Unassembled WGS sequence"/>
</dbReference>